<gene>
    <name evidence="1" type="primary">Acey_s0016.g2973</name>
    <name evidence="1" type="ORF">Y032_0016g2973</name>
</gene>
<evidence type="ECO:0000313" key="2">
    <source>
        <dbReference type="Proteomes" id="UP000024635"/>
    </source>
</evidence>
<sequence length="100" mass="11522">MYSILSILKNYFFGKKPPDKARRRSKFENEVSAQLRWFVVGPQIKKWKNAGEKVCCRVRLPIFSVFPSPLESVYGADLSDGCKEYLTSREHSNCSILFAL</sequence>
<protein>
    <submittedName>
        <fullName evidence="1">Uncharacterized protein</fullName>
    </submittedName>
</protein>
<name>A0A016V6C5_9BILA</name>
<dbReference type="AlphaFoldDB" id="A0A016V6C5"/>
<organism evidence="1 2">
    <name type="scientific">Ancylostoma ceylanicum</name>
    <dbReference type="NCBI Taxonomy" id="53326"/>
    <lineage>
        <taxon>Eukaryota</taxon>
        <taxon>Metazoa</taxon>
        <taxon>Ecdysozoa</taxon>
        <taxon>Nematoda</taxon>
        <taxon>Chromadorea</taxon>
        <taxon>Rhabditida</taxon>
        <taxon>Rhabditina</taxon>
        <taxon>Rhabditomorpha</taxon>
        <taxon>Strongyloidea</taxon>
        <taxon>Ancylostomatidae</taxon>
        <taxon>Ancylostomatinae</taxon>
        <taxon>Ancylostoma</taxon>
    </lineage>
</organism>
<dbReference type="Proteomes" id="UP000024635">
    <property type="component" value="Unassembled WGS sequence"/>
</dbReference>
<proteinExistence type="predicted"/>
<evidence type="ECO:0000313" key="1">
    <source>
        <dbReference type="EMBL" id="EYC22826.1"/>
    </source>
</evidence>
<accession>A0A016V6C5</accession>
<dbReference type="EMBL" id="JARK01001352">
    <property type="protein sequence ID" value="EYC22826.1"/>
    <property type="molecule type" value="Genomic_DNA"/>
</dbReference>
<keyword evidence="2" id="KW-1185">Reference proteome</keyword>
<comment type="caution">
    <text evidence="1">The sequence shown here is derived from an EMBL/GenBank/DDBJ whole genome shotgun (WGS) entry which is preliminary data.</text>
</comment>
<reference evidence="2" key="1">
    <citation type="journal article" date="2015" name="Nat. Genet.">
        <title>The genome and transcriptome of the zoonotic hookworm Ancylostoma ceylanicum identify infection-specific gene families.</title>
        <authorList>
            <person name="Schwarz E.M."/>
            <person name="Hu Y."/>
            <person name="Antoshechkin I."/>
            <person name="Miller M.M."/>
            <person name="Sternberg P.W."/>
            <person name="Aroian R.V."/>
        </authorList>
    </citation>
    <scope>NUCLEOTIDE SEQUENCE</scope>
    <source>
        <strain evidence="2">HY135</strain>
    </source>
</reference>